<dbReference type="EMBL" id="PFSI01000028">
    <property type="protein sequence ID" value="PJC24640.1"/>
    <property type="molecule type" value="Genomic_DNA"/>
</dbReference>
<comment type="caution">
    <text evidence="1">The sequence shown here is derived from an EMBL/GenBank/DDBJ whole genome shotgun (WGS) entry which is preliminary data.</text>
</comment>
<dbReference type="AlphaFoldDB" id="A0A2M8EPG6"/>
<dbReference type="SUPFAM" id="SSF56784">
    <property type="entry name" value="HAD-like"/>
    <property type="match status" value="1"/>
</dbReference>
<sequence>MDGTQIDTNKYIQDLLIWIARRGHKMEGVVSSYNILRRSGYSIKNHLIFLGESVNTARMGEKEAEKYFADFSKYIFSDVEPILKRIQNLGFCLYLLTFGDEEFQKAKWQKLHLLHPFFEKTFFAHKGQSKGEIFVRETSSDQVVYFIDDDENWLSQVKEMAPWVNGVQINRCDSQLATGSSNGWPIIGSFEELIKLILERGV</sequence>
<dbReference type="InterPro" id="IPR036412">
    <property type="entry name" value="HAD-like_sf"/>
</dbReference>
<reference evidence="2" key="1">
    <citation type="submission" date="2017-09" db="EMBL/GenBank/DDBJ databases">
        <title>Depth-based differentiation of microbial function through sediment-hosted aquifers and enrichment of novel symbionts in the deep terrestrial subsurface.</title>
        <authorList>
            <person name="Probst A.J."/>
            <person name="Ladd B."/>
            <person name="Jarett J.K."/>
            <person name="Geller-Mcgrath D.E."/>
            <person name="Sieber C.M.K."/>
            <person name="Emerson J.B."/>
            <person name="Anantharaman K."/>
            <person name="Thomas B.C."/>
            <person name="Malmstrom R."/>
            <person name="Stieglmeier M."/>
            <person name="Klingl A."/>
            <person name="Woyke T."/>
            <person name="Ryan C.M."/>
            <person name="Banfield J.F."/>
        </authorList>
    </citation>
    <scope>NUCLEOTIDE SEQUENCE [LARGE SCALE GENOMIC DNA]</scope>
</reference>
<gene>
    <name evidence="1" type="ORF">CO057_01685</name>
</gene>
<evidence type="ECO:0000313" key="1">
    <source>
        <dbReference type="EMBL" id="PJC24640.1"/>
    </source>
</evidence>
<evidence type="ECO:0000313" key="2">
    <source>
        <dbReference type="Proteomes" id="UP000230251"/>
    </source>
</evidence>
<name>A0A2M8EPG6_9BACT</name>
<organism evidence="1 2">
    <name type="scientific">Candidatus Uhrbacteria bacterium CG_4_9_14_0_2_um_filter_41_50</name>
    <dbReference type="NCBI Taxonomy" id="1975031"/>
    <lineage>
        <taxon>Bacteria</taxon>
        <taxon>Candidatus Uhriibacteriota</taxon>
    </lineage>
</organism>
<dbReference type="Gene3D" id="3.40.50.1000">
    <property type="entry name" value="HAD superfamily/HAD-like"/>
    <property type="match status" value="1"/>
</dbReference>
<dbReference type="Proteomes" id="UP000230251">
    <property type="component" value="Unassembled WGS sequence"/>
</dbReference>
<proteinExistence type="predicted"/>
<protein>
    <recommendedName>
        <fullName evidence="3">FCP1 homology domain-containing protein</fullName>
    </recommendedName>
</protein>
<dbReference type="InterPro" id="IPR023214">
    <property type="entry name" value="HAD_sf"/>
</dbReference>
<accession>A0A2M8EPG6</accession>
<evidence type="ECO:0008006" key="3">
    <source>
        <dbReference type="Google" id="ProtNLM"/>
    </source>
</evidence>